<keyword evidence="1" id="KW-0812">Transmembrane</keyword>
<feature type="transmembrane region" description="Helical" evidence="1">
    <location>
        <begin position="31"/>
        <end position="52"/>
    </location>
</feature>
<name>A0A1H5PXL4_9ACTN</name>
<proteinExistence type="predicted"/>
<dbReference type="AlphaFoldDB" id="A0A1H5PXL4"/>
<evidence type="ECO:0008006" key="4">
    <source>
        <dbReference type="Google" id="ProtNLM"/>
    </source>
</evidence>
<accession>A0A1H5PXL4</accession>
<evidence type="ECO:0000256" key="1">
    <source>
        <dbReference type="SAM" id="Phobius"/>
    </source>
</evidence>
<dbReference type="Proteomes" id="UP000181980">
    <property type="component" value="Unassembled WGS sequence"/>
</dbReference>
<organism evidence="2 3">
    <name type="scientific">Jiangella alba</name>
    <dbReference type="NCBI Taxonomy" id="561176"/>
    <lineage>
        <taxon>Bacteria</taxon>
        <taxon>Bacillati</taxon>
        <taxon>Actinomycetota</taxon>
        <taxon>Actinomycetes</taxon>
        <taxon>Jiangellales</taxon>
        <taxon>Jiangellaceae</taxon>
        <taxon>Jiangella</taxon>
    </lineage>
</organism>
<reference evidence="3" key="1">
    <citation type="submission" date="2016-10" db="EMBL/GenBank/DDBJ databases">
        <authorList>
            <person name="Varghese N."/>
            <person name="Submissions S."/>
        </authorList>
    </citation>
    <scope>NUCLEOTIDE SEQUENCE [LARGE SCALE GENOMIC DNA]</scope>
    <source>
        <strain evidence="3">DSM 45237</strain>
    </source>
</reference>
<evidence type="ECO:0000313" key="2">
    <source>
        <dbReference type="EMBL" id="SEF17941.1"/>
    </source>
</evidence>
<keyword evidence="3" id="KW-1185">Reference proteome</keyword>
<feature type="transmembrane region" description="Helical" evidence="1">
    <location>
        <begin position="94"/>
        <end position="111"/>
    </location>
</feature>
<dbReference type="EMBL" id="FNUC01000004">
    <property type="protein sequence ID" value="SEF17941.1"/>
    <property type="molecule type" value="Genomic_DNA"/>
</dbReference>
<dbReference type="RefSeq" id="WP_069114317.1">
    <property type="nucleotide sequence ID" value="NZ_FNUC01000004.1"/>
</dbReference>
<keyword evidence="1" id="KW-0472">Membrane</keyword>
<dbReference type="STRING" id="561176.SAMN04488561_6132"/>
<keyword evidence="1" id="KW-1133">Transmembrane helix</keyword>
<feature type="transmembrane region" description="Helical" evidence="1">
    <location>
        <begin position="64"/>
        <end position="82"/>
    </location>
</feature>
<sequence>MKWGIRLVLAAAANGVLLMIAAVLFDKFRLSFTGWLIGTVLFTVFTMLLRGVMASAARKYASSATFLGGLVLTWVGLVLTDIFTARKNFDLEGAGTWLFTTLIVWVGTIIYDQVDDRLIDAVHGRAKGGAGGAAST</sequence>
<evidence type="ECO:0000313" key="3">
    <source>
        <dbReference type="Proteomes" id="UP000181980"/>
    </source>
</evidence>
<feature type="transmembrane region" description="Helical" evidence="1">
    <location>
        <begin position="7"/>
        <end position="25"/>
    </location>
</feature>
<protein>
    <recommendedName>
        <fullName evidence="4">4 TMS phage holin, superfamily IV</fullName>
    </recommendedName>
</protein>
<dbReference type="OrthoDB" id="5185447at2"/>
<gene>
    <name evidence="2" type="ORF">SAMN04488561_6132</name>
</gene>